<gene>
    <name evidence="1" type="ORF">PLEPLA_LOCUS21081</name>
</gene>
<dbReference type="AlphaFoldDB" id="A0A9N7YPE3"/>
<dbReference type="Proteomes" id="UP001153269">
    <property type="component" value="Unassembled WGS sequence"/>
</dbReference>
<organism evidence="1 2">
    <name type="scientific">Pleuronectes platessa</name>
    <name type="common">European plaice</name>
    <dbReference type="NCBI Taxonomy" id="8262"/>
    <lineage>
        <taxon>Eukaryota</taxon>
        <taxon>Metazoa</taxon>
        <taxon>Chordata</taxon>
        <taxon>Craniata</taxon>
        <taxon>Vertebrata</taxon>
        <taxon>Euteleostomi</taxon>
        <taxon>Actinopterygii</taxon>
        <taxon>Neopterygii</taxon>
        <taxon>Teleostei</taxon>
        <taxon>Neoteleostei</taxon>
        <taxon>Acanthomorphata</taxon>
        <taxon>Carangaria</taxon>
        <taxon>Pleuronectiformes</taxon>
        <taxon>Pleuronectoidei</taxon>
        <taxon>Pleuronectidae</taxon>
        <taxon>Pleuronectes</taxon>
    </lineage>
</organism>
<name>A0A9N7YPE3_PLEPL</name>
<evidence type="ECO:0000313" key="1">
    <source>
        <dbReference type="EMBL" id="CAB1432993.1"/>
    </source>
</evidence>
<reference evidence="1" key="1">
    <citation type="submission" date="2020-03" db="EMBL/GenBank/DDBJ databases">
        <authorList>
            <person name="Weist P."/>
        </authorList>
    </citation>
    <scope>NUCLEOTIDE SEQUENCE</scope>
</reference>
<evidence type="ECO:0000313" key="2">
    <source>
        <dbReference type="Proteomes" id="UP001153269"/>
    </source>
</evidence>
<keyword evidence="2" id="KW-1185">Reference proteome</keyword>
<protein>
    <submittedName>
        <fullName evidence="1">Uncharacterized protein</fullName>
    </submittedName>
</protein>
<accession>A0A9N7YPE3</accession>
<comment type="caution">
    <text evidence="1">The sequence shown here is derived from an EMBL/GenBank/DDBJ whole genome shotgun (WGS) entry which is preliminary data.</text>
</comment>
<dbReference type="EMBL" id="CADEAL010001502">
    <property type="protein sequence ID" value="CAB1432993.1"/>
    <property type="molecule type" value="Genomic_DNA"/>
</dbReference>
<proteinExistence type="predicted"/>
<sequence>MAKNKARDNSAESWNAHDAGIRGNCQGVLLNNRETPQRCVDTEHFHPAAYFTQACKRSTPPLPLLISLTDSSEMFGPLHTSEGAICQINKCQEQTASSLSDEEAGDVTLEIMDETDRSLVFPPEGNTHGLWARLPEILRRALLLAQTPRVRGHVTSATGHIPGETGW</sequence>